<reference evidence="2 3" key="1">
    <citation type="submission" date="2020-08" db="EMBL/GenBank/DDBJ databases">
        <title>Genomic Encyclopedia of Type Strains, Phase IV (KMG-IV): sequencing the most valuable type-strain genomes for metagenomic binning, comparative biology and taxonomic classification.</title>
        <authorList>
            <person name="Goeker M."/>
        </authorList>
    </citation>
    <scope>NUCLEOTIDE SEQUENCE [LARGE SCALE GENOMIC DNA]</scope>
    <source>
        <strain evidence="2 3">DSM 23960</strain>
    </source>
</reference>
<name>A0A7W6JG49_9CAUL</name>
<evidence type="ECO:0000256" key="1">
    <source>
        <dbReference type="SAM" id="MobiDB-lite"/>
    </source>
</evidence>
<feature type="compositionally biased region" description="Basic and acidic residues" evidence="1">
    <location>
        <begin position="37"/>
        <end position="59"/>
    </location>
</feature>
<dbReference type="EMBL" id="JACIDM010000002">
    <property type="protein sequence ID" value="MBB4083472.1"/>
    <property type="molecule type" value="Genomic_DNA"/>
</dbReference>
<proteinExistence type="predicted"/>
<dbReference type="AlphaFoldDB" id="A0A7W6JG49"/>
<gene>
    <name evidence="2" type="ORF">GGR12_002338</name>
</gene>
<dbReference type="RefSeq" id="WP_183204563.1">
    <property type="nucleotide sequence ID" value="NZ_BAAAER010000009.1"/>
</dbReference>
<protein>
    <submittedName>
        <fullName evidence="2">Uncharacterized protein</fullName>
    </submittedName>
</protein>
<comment type="caution">
    <text evidence="2">The sequence shown here is derived from an EMBL/GenBank/DDBJ whole genome shotgun (WGS) entry which is preliminary data.</text>
</comment>
<accession>A0A7W6JG49</accession>
<evidence type="ECO:0000313" key="2">
    <source>
        <dbReference type="EMBL" id="MBB4083472.1"/>
    </source>
</evidence>
<evidence type="ECO:0000313" key="3">
    <source>
        <dbReference type="Proteomes" id="UP000529946"/>
    </source>
</evidence>
<organism evidence="2 3">
    <name type="scientific">Brevundimonas lenta</name>
    <dbReference type="NCBI Taxonomy" id="424796"/>
    <lineage>
        <taxon>Bacteria</taxon>
        <taxon>Pseudomonadati</taxon>
        <taxon>Pseudomonadota</taxon>
        <taxon>Alphaproteobacteria</taxon>
        <taxon>Caulobacterales</taxon>
        <taxon>Caulobacteraceae</taxon>
        <taxon>Brevundimonas</taxon>
    </lineage>
</organism>
<feature type="compositionally biased region" description="Basic and acidic residues" evidence="1">
    <location>
        <begin position="1"/>
        <end position="10"/>
    </location>
</feature>
<feature type="region of interest" description="Disordered" evidence="1">
    <location>
        <begin position="1"/>
        <end position="70"/>
    </location>
</feature>
<dbReference type="Proteomes" id="UP000529946">
    <property type="component" value="Unassembled WGS sequence"/>
</dbReference>
<sequence length="70" mass="7679">MPNRNVEEPRAFVSAEDYVDEDGEPLGASDVQQGGTHDNRLSHRAKDSIQGRKTIEGNRQRLKTGSADGN</sequence>
<keyword evidence="3" id="KW-1185">Reference proteome</keyword>